<dbReference type="GO" id="GO:0017038">
    <property type="term" value="P:protein import"/>
    <property type="evidence" value="ECO:0007669"/>
    <property type="project" value="TreeGrafter"/>
</dbReference>
<keyword evidence="10" id="KW-0282">Flagellum</keyword>
<evidence type="ECO:0000256" key="3">
    <source>
        <dbReference type="ARBA" id="ARBA00022692"/>
    </source>
</evidence>
<evidence type="ECO:0000256" key="8">
    <source>
        <dbReference type="SAM" id="Phobius"/>
    </source>
</evidence>
<dbReference type="GO" id="GO:0005886">
    <property type="term" value="C:plasma membrane"/>
    <property type="evidence" value="ECO:0007669"/>
    <property type="project" value="UniProtKB-SubCell"/>
</dbReference>
<dbReference type="PANTHER" id="PTHR30625:SF11">
    <property type="entry name" value="MOTA_TOLQ_EXBB PROTON CHANNEL DOMAIN-CONTAINING PROTEIN"/>
    <property type="match status" value="1"/>
</dbReference>
<feature type="transmembrane region" description="Helical" evidence="8">
    <location>
        <begin position="168"/>
        <end position="192"/>
    </location>
</feature>
<keyword evidence="4 8" id="KW-1133">Transmembrane helix</keyword>
<dbReference type="Proteomes" id="UP000218896">
    <property type="component" value="Unassembled WGS sequence"/>
</dbReference>
<keyword evidence="5 8" id="KW-0472">Membrane</keyword>
<feature type="domain" description="MotA/TolQ/ExbB proton channel" evidence="9">
    <location>
        <begin position="95"/>
        <end position="203"/>
    </location>
</feature>
<evidence type="ECO:0000259" key="9">
    <source>
        <dbReference type="Pfam" id="PF01618"/>
    </source>
</evidence>
<evidence type="ECO:0000313" key="11">
    <source>
        <dbReference type="Proteomes" id="UP000218896"/>
    </source>
</evidence>
<feature type="region of interest" description="Disordered" evidence="7">
    <location>
        <begin position="219"/>
        <end position="247"/>
    </location>
</feature>
<feature type="transmembrane region" description="Helical" evidence="8">
    <location>
        <begin position="25"/>
        <end position="49"/>
    </location>
</feature>
<keyword evidence="6" id="KW-0813">Transport</keyword>
<keyword evidence="10" id="KW-0969">Cilium</keyword>
<evidence type="ECO:0000256" key="1">
    <source>
        <dbReference type="ARBA" id="ARBA00004651"/>
    </source>
</evidence>
<evidence type="ECO:0000256" key="4">
    <source>
        <dbReference type="ARBA" id="ARBA00022989"/>
    </source>
</evidence>
<reference evidence="10 11" key="1">
    <citation type="submission" date="2017-08" db="EMBL/GenBank/DDBJ databases">
        <title>Halovibrio sewagensis sp. nov., isolated from wastewater of high salinity.</title>
        <authorList>
            <person name="Dong X."/>
            <person name="Zhang G."/>
        </authorList>
    </citation>
    <scope>NUCLEOTIDE SEQUENCE [LARGE SCALE GENOMIC DNA]</scope>
    <source>
        <strain evidence="10 11">YL5-2</strain>
    </source>
</reference>
<dbReference type="OrthoDB" id="4045at2"/>
<comment type="similarity">
    <text evidence="6">Belongs to the exbB/tolQ family.</text>
</comment>
<sequence>MSLSTPATGDLFAPVTELLAMGGPVMGVLLAISVLGLGTALYTLVISLLQAPRLNRRIRAGVDQWCDGQDDAARRSLSGQRNPLAGLLAFVMHRRSQGETESSLRDEVARRAQRLLLPFESPLKILEVIAALAPLIGLLGTVMGMMTAFDAMANAQGQADPAELSGGIYEALSTTATGLAIAIPFAAIAAWMEFRMRRMQQHINDLLVRIFRREVPGDRPREAVTASGAQQQSDDHRQENTQRHAMA</sequence>
<proteinExistence type="inferred from homology"/>
<organism evidence="10 11">
    <name type="scientific">Halovibrio salipaludis</name>
    <dbReference type="NCBI Taxonomy" id="2032626"/>
    <lineage>
        <taxon>Bacteria</taxon>
        <taxon>Pseudomonadati</taxon>
        <taxon>Pseudomonadota</taxon>
        <taxon>Gammaproteobacteria</taxon>
        <taxon>Oceanospirillales</taxon>
        <taxon>Halomonadaceae</taxon>
        <taxon>Halovibrio</taxon>
    </lineage>
</organism>
<comment type="subcellular location">
    <subcellularLocation>
        <location evidence="1">Cell membrane</location>
        <topology evidence="1">Multi-pass membrane protein</topology>
    </subcellularLocation>
    <subcellularLocation>
        <location evidence="6">Membrane</location>
        <topology evidence="6">Multi-pass membrane protein</topology>
    </subcellularLocation>
</comment>
<keyword evidence="2" id="KW-1003">Cell membrane</keyword>
<comment type="caution">
    <text evidence="10">The sequence shown here is derived from an EMBL/GenBank/DDBJ whole genome shotgun (WGS) entry which is preliminary data.</text>
</comment>
<dbReference type="RefSeq" id="WP_095616024.1">
    <property type="nucleotide sequence ID" value="NZ_NSKD01000001.1"/>
</dbReference>
<dbReference type="AlphaFoldDB" id="A0A2A2FB23"/>
<dbReference type="EMBL" id="NSKD01000001">
    <property type="protein sequence ID" value="PAU81924.1"/>
    <property type="molecule type" value="Genomic_DNA"/>
</dbReference>
<keyword evidence="3 8" id="KW-0812">Transmembrane</keyword>
<feature type="compositionally biased region" description="Basic and acidic residues" evidence="7">
    <location>
        <begin position="233"/>
        <end position="247"/>
    </location>
</feature>
<gene>
    <name evidence="10" type="ORF">CK501_01875</name>
</gene>
<evidence type="ECO:0000313" key="10">
    <source>
        <dbReference type="EMBL" id="PAU81924.1"/>
    </source>
</evidence>
<dbReference type="InterPro" id="IPR050790">
    <property type="entry name" value="ExbB/TolQ_transport"/>
</dbReference>
<keyword evidence="11" id="KW-1185">Reference proteome</keyword>
<evidence type="ECO:0000256" key="6">
    <source>
        <dbReference type="RuleBase" id="RU004057"/>
    </source>
</evidence>
<feature type="transmembrane region" description="Helical" evidence="8">
    <location>
        <begin position="125"/>
        <end position="148"/>
    </location>
</feature>
<name>A0A2A2FB23_9GAMM</name>
<keyword evidence="10" id="KW-0966">Cell projection</keyword>
<keyword evidence="6" id="KW-0653">Protein transport</keyword>
<protein>
    <submittedName>
        <fullName evidence="10">Flagellar motor protein MotA</fullName>
    </submittedName>
</protein>
<evidence type="ECO:0000256" key="7">
    <source>
        <dbReference type="SAM" id="MobiDB-lite"/>
    </source>
</evidence>
<dbReference type="InterPro" id="IPR002898">
    <property type="entry name" value="MotA_ExbB_proton_chnl"/>
</dbReference>
<dbReference type="PANTHER" id="PTHR30625">
    <property type="entry name" value="PROTEIN TOLQ"/>
    <property type="match status" value="1"/>
</dbReference>
<evidence type="ECO:0000256" key="5">
    <source>
        <dbReference type="ARBA" id="ARBA00023136"/>
    </source>
</evidence>
<evidence type="ECO:0000256" key="2">
    <source>
        <dbReference type="ARBA" id="ARBA00022475"/>
    </source>
</evidence>
<accession>A0A2A2FB23</accession>
<dbReference type="Pfam" id="PF01618">
    <property type="entry name" value="MotA_ExbB"/>
    <property type="match status" value="1"/>
</dbReference>